<evidence type="ECO:0000313" key="1">
    <source>
        <dbReference type="EMBL" id="KAK2145885.1"/>
    </source>
</evidence>
<dbReference type="Proteomes" id="UP001208570">
    <property type="component" value="Unassembled WGS sequence"/>
</dbReference>
<reference evidence="1" key="1">
    <citation type="journal article" date="2023" name="Mol. Biol. Evol.">
        <title>Third-Generation Sequencing Reveals the Adaptive Role of the Epigenome in Three Deep-Sea Polychaetes.</title>
        <authorList>
            <person name="Perez M."/>
            <person name="Aroh O."/>
            <person name="Sun Y."/>
            <person name="Lan Y."/>
            <person name="Juniper S.K."/>
            <person name="Young C.R."/>
            <person name="Angers B."/>
            <person name="Qian P.Y."/>
        </authorList>
    </citation>
    <scope>NUCLEOTIDE SEQUENCE</scope>
    <source>
        <strain evidence="1">P08H-3</strain>
    </source>
</reference>
<gene>
    <name evidence="1" type="ORF">LSH36_649g00011</name>
</gene>
<dbReference type="EMBL" id="JAODUP010000649">
    <property type="protein sequence ID" value="KAK2145885.1"/>
    <property type="molecule type" value="Genomic_DNA"/>
</dbReference>
<dbReference type="AlphaFoldDB" id="A0AAD9MUG5"/>
<organism evidence="1 2">
    <name type="scientific">Paralvinella palmiformis</name>
    <dbReference type="NCBI Taxonomy" id="53620"/>
    <lineage>
        <taxon>Eukaryota</taxon>
        <taxon>Metazoa</taxon>
        <taxon>Spiralia</taxon>
        <taxon>Lophotrochozoa</taxon>
        <taxon>Annelida</taxon>
        <taxon>Polychaeta</taxon>
        <taxon>Sedentaria</taxon>
        <taxon>Canalipalpata</taxon>
        <taxon>Terebellida</taxon>
        <taxon>Terebelliformia</taxon>
        <taxon>Alvinellidae</taxon>
        <taxon>Paralvinella</taxon>
    </lineage>
</organism>
<name>A0AAD9MUG5_9ANNE</name>
<sequence>MPFNSLWTQERARGPAEAEDLARYTALLFLYFHKIFSAESSSVPSLYVVDKPVCSPLSAERCQQAVNGLDRLFSELQRDDFGPEE</sequence>
<evidence type="ECO:0000313" key="2">
    <source>
        <dbReference type="Proteomes" id="UP001208570"/>
    </source>
</evidence>
<proteinExistence type="predicted"/>
<keyword evidence="2" id="KW-1185">Reference proteome</keyword>
<comment type="caution">
    <text evidence="1">The sequence shown here is derived from an EMBL/GenBank/DDBJ whole genome shotgun (WGS) entry which is preliminary data.</text>
</comment>
<accession>A0AAD9MUG5</accession>
<protein>
    <submittedName>
        <fullName evidence="1">Uncharacterized protein</fullName>
    </submittedName>
</protein>